<comment type="caution">
    <text evidence="1">The sequence shown here is derived from an EMBL/GenBank/DDBJ whole genome shotgun (WGS) entry which is preliminary data.</text>
</comment>
<proteinExistence type="predicted"/>
<name>A0ABP6D6L7_9ACTN</name>
<accession>A0ABP6D6L7</accession>
<dbReference type="Proteomes" id="UP001500151">
    <property type="component" value="Unassembled WGS sequence"/>
</dbReference>
<evidence type="ECO:0000313" key="1">
    <source>
        <dbReference type="EMBL" id="GAA2635288.1"/>
    </source>
</evidence>
<dbReference type="EMBL" id="BAAASJ010000032">
    <property type="protein sequence ID" value="GAA2635288.1"/>
    <property type="molecule type" value="Genomic_DNA"/>
</dbReference>
<evidence type="ECO:0000313" key="2">
    <source>
        <dbReference type="Proteomes" id="UP001500151"/>
    </source>
</evidence>
<organism evidence="1 2">
    <name type="scientific">Streptomyces vastus</name>
    <dbReference type="NCBI Taxonomy" id="285451"/>
    <lineage>
        <taxon>Bacteria</taxon>
        <taxon>Bacillati</taxon>
        <taxon>Actinomycetota</taxon>
        <taxon>Actinomycetes</taxon>
        <taxon>Kitasatosporales</taxon>
        <taxon>Streptomycetaceae</taxon>
        <taxon>Streptomyces</taxon>
    </lineage>
</organism>
<keyword evidence="2" id="KW-1185">Reference proteome</keyword>
<gene>
    <name evidence="1" type="ORF">GCM10010307_31300</name>
</gene>
<sequence length="152" mass="16170">MDIRVLSAVRGVRAVRNVGGAICARCALTCGKPGSQSSLLTRGSVIRARWSAYRVTSQGVPPFQIRTLQIPFSARKGSTAGGGARRELRGPVHRILGKRPARVRGTAGHGVGHVSPRWWGSEGIGSETGDALAEGLDEHMEADRTDAFRTVT</sequence>
<protein>
    <submittedName>
        <fullName evidence="1">Uncharacterized protein</fullName>
    </submittedName>
</protein>
<reference evidence="2" key="1">
    <citation type="journal article" date="2019" name="Int. J. Syst. Evol. Microbiol.">
        <title>The Global Catalogue of Microorganisms (GCM) 10K type strain sequencing project: providing services to taxonomists for standard genome sequencing and annotation.</title>
        <authorList>
            <consortium name="The Broad Institute Genomics Platform"/>
            <consortium name="The Broad Institute Genome Sequencing Center for Infectious Disease"/>
            <person name="Wu L."/>
            <person name="Ma J."/>
        </authorList>
    </citation>
    <scope>NUCLEOTIDE SEQUENCE [LARGE SCALE GENOMIC DNA]</scope>
    <source>
        <strain evidence="2">JCM 4524</strain>
    </source>
</reference>